<feature type="region of interest" description="Disordered" evidence="1">
    <location>
        <begin position="80"/>
        <end position="127"/>
    </location>
</feature>
<evidence type="ECO:0000313" key="3">
    <source>
        <dbReference type="Proteomes" id="UP001208570"/>
    </source>
</evidence>
<feature type="compositionally biased region" description="Low complexity" evidence="1">
    <location>
        <begin position="629"/>
        <end position="644"/>
    </location>
</feature>
<evidence type="ECO:0000256" key="1">
    <source>
        <dbReference type="SAM" id="MobiDB-lite"/>
    </source>
</evidence>
<feature type="compositionally biased region" description="Pro residues" evidence="1">
    <location>
        <begin position="173"/>
        <end position="192"/>
    </location>
</feature>
<dbReference type="Proteomes" id="UP001208570">
    <property type="component" value="Unassembled WGS sequence"/>
</dbReference>
<feature type="compositionally biased region" description="Low complexity" evidence="1">
    <location>
        <begin position="322"/>
        <end position="338"/>
    </location>
</feature>
<feature type="region of interest" description="Disordered" evidence="1">
    <location>
        <begin position="485"/>
        <end position="526"/>
    </location>
</feature>
<name>A0AAD9K5P7_9ANNE</name>
<protein>
    <submittedName>
        <fullName evidence="2">Uncharacterized protein</fullName>
    </submittedName>
</protein>
<feature type="compositionally biased region" description="Basic and acidic residues" evidence="1">
    <location>
        <begin position="500"/>
        <end position="511"/>
    </location>
</feature>
<feature type="region of interest" description="Disordered" evidence="1">
    <location>
        <begin position="625"/>
        <end position="670"/>
    </location>
</feature>
<comment type="caution">
    <text evidence="2">The sequence shown here is derived from an EMBL/GenBank/DDBJ whole genome shotgun (WGS) entry which is preliminary data.</text>
</comment>
<reference evidence="2" key="1">
    <citation type="journal article" date="2023" name="Mol. Biol. Evol.">
        <title>Third-Generation Sequencing Reveals the Adaptive Role of the Epigenome in Three Deep-Sea Polychaetes.</title>
        <authorList>
            <person name="Perez M."/>
            <person name="Aroh O."/>
            <person name="Sun Y."/>
            <person name="Lan Y."/>
            <person name="Juniper S.K."/>
            <person name="Young C.R."/>
            <person name="Angers B."/>
            <person name="Qian P.Y."/>
        </authorList>
    </citation>
    <scope>NUCLEOTIDE SEQUENCE</scope>
    <source>
        <strain evidence="2">P08H-3</strain>
    </source>
</reference>
<accession>A0AAD9K5P7</accession>
<organism evidence="2 3">
    <name type="scientific">Paralvinella palmiformis</name>
    <dbReference type="NCBI Taxonomy" id="53620"/>
    <lineage>
        <taxon>Eukaryota</taxon>
        <taxon>Metazoa</taxon>
        <taxon>Spiralia</taxon>
        <taxon>Lophotrochozoa</taxon>
        <taxon>Annelida</taxon>
        <taxon>Polychaeta</taxon>
        <taxon>Sedentaria</taxon>
        <taxon>Canalipalpata</taxon>
        <taxon>Terebellida</taxon>
        <taxon>Terebelliformia</taxon>
        <taxon>Alvinellidae</taxon>
        <taxon>Paralvinella</taxon>
    </lineage>
</organism>
<feature type="compositionally biased region" description="Basic and acidic residues" evidence="1">
    <location>
        <begin position="146"/>
        <end position="156"/>
    </location>
</feature>
<evidence type="ECO:0000313" key="2">
    <source>
        <dbReference type="EMBL" id="KAK2165379.1"/>
    </source>
</evidence>
<feature type="region of interest" description="Disordered" evidence="1">
    <location>
        <begin position="146"/>
        <end position="421"/>
    </location>
</feature>
<feature type="compositionally biased region" description="Polar residues" evidence="1">
    <location>
        <begin position="1"/>
        <end position="20"/>
    </location>
</feature>
<feature type="compositionally biased region" description="Polar residues" evidence="1">
    <location>
        <begin position="343"/>
        <end position="355"/>
    </location>
</feature>
<feature type="compositionally biased region" description="Basic and acidic residues" evidence="1">
    <location>
        <begin position="82"/>
        <end position="98"/>
    </location>
</feature>
<feature type="compositionally biased region" description="Polar residues" evidence="1">
    <location>
        <begin position="653"/>
        <end position="670"/>
    </location>
</feature>
<sequence length="670" mass="74864">MSFSQNIVTHSTRSMRQPQTRRNRDENAAPDADCNPSYGSAQHEPQSELSNCSNTVTRLKMVFQKDEVDTKPVNIPRLKGRNFADIRSPDIKRKRDANSPESINAKQLPQVGQDVDPQTADPQKFFETTNHVQRFKYTRAIFARMEEQSRKEREQQKYSLQRRATSPGRQPIMSPPPRSPVSPPSRGPPGPAKPRSVSEPGFRQARHRADSGEPETDSTVREKPLWESSYRAGSVDNLDQVDNKRHRIKQMQREDQMSRSETDLSCRDAVESSVPSPKWLIKHYETEMRKSSSHQPVTANVRLRPNNRTMDETGAMNQRTTSLSSSSSSSSKPPSVSSEARAEQTSLSDRNQSNAAHGLESEHSASKNSVVADKTRTHSVPSYITPKPTSSTSVIARPTRLLQDHDQPKLDNNKPTADGLMHKNIHSHDWRDIRTSSTSSSAAVLLPKRRSRDENGLSKEEIEASLNEADKYWRRSYGELSDAMDNKMTDSTYSSGSGEEMARSESNHELLESPVTPSIPEKPRGLSWTSKYSYSTTSNNAVNISNKNLHQDGTVESLRYQKDNPENPKTAEPPTYPLMNSDRSIFEMTSEQVPNDTTDGNVGQHDLNACEDMETSVDTESDYVNVPKSLSSGSSASLQSPQLPIHKVASPDDSVSSMTLSEQDQLLSKV</sequence>
<dbReference type="EMBL" id="JAODUP010000051">
    <property type="protein sequence ID" value="KAK2165379.1"/>
    <property type="molecule type" value="Genomic_DNA"/>
</dbReference>
<feature type="region of interest" description="Disordered" evidence="1">
    <location>
        <begin position="1"/>
        <end position="50"/>
    </location>
</feature>
<proteinExistence type="predicted"/>
<feature type="compositionally biased region" description="Polar residues" evidence="1">
    <location>
        <begin position="158"/>
        <end position="168"/>
    </location>
</feature>
<keyword evidence="3" id="KW-1185">Reference proteome</keyword>
<feature type="compositionally biased region" description="Basic and acidic residues" evidence="1">
    <location>
        <begin position="402"/>
        <end position="412"/>
    </location>
</feature>
<feature type="compositionally biased region" description="Polar residues" evidence="1">
    <location>
        <begin position="37"/>
        <end position="50"/>
    </location>
</feature>
<feature type="compositionally biased region" description="Polar residues" evidence="1">
    <location>
        <begin position="378"/>
        <end position="394"/>
    </location>
</feature>
<gene>
    <name evidence="2" type="ORF">LSH36_51g04006</name>
</gene>
<dbReference type="AlphaFoldDB" id="A0AAD9K5P7"/>
<feature type="compositionally biased region" description="Basic and acidic residues" evidence="1">
    <location>
        <begin position="251"/>
        <end position="270"/>
    </location>
</feature>